<feature type="transmembrane region" description="Helical" evidence="2">
    <location>
        <begin position="312"/>
        <end position="333"/>
    </location>
</feature>
<feature type="compositionally biased region" description="Pro residues" evidence="1">
    <location>
        <begin position="104"/>
        <end position="119"/>
    </location>
</feature>
<protein>
    <recommendedName>
        <fullName evidence="5">DUF2157 domain-containing protein</fullName>
    </recommendedName>
</protein>
<evidence type="ECO:0000313" key="4">
    <source>
        <dbReference type="Proteomes" id="UP001327225"/>
    </source>
</evidence>
<feature type="transmembrane region" description="Helical" evidence="2">
    <location>
        <begin position="748"/>
        <end position="766"/>
    </location>
</feature>
<feature type="compositionally biased region" description="Low complexity" evidence="1">
    <location>
        <begin position="93"/>
        <end position="103"/>
    </location>
</feature>
<feature type="transmembrane region" description="Helical" evidence="2">
    <location>
        <begin position="521"/>
        <end position="541"/>
    </location>
</feature>
<evidence type="ECO:0008006" key="5">
    <source>
        <dbReference type="Google" id="ProtNLM"/>
    </source>
</evidence>
<feature type="transmembrane region" description="Helical" evidence="2">
    <location>
        <begin position="671"/>
        <end position="688"/>
    </location>
</feature>
<feature type="transmembrane region" description="Helical" evidence="2">
    <location>
        <begin position="469"/>
        <end position="488"/>
    </location>
</feature>
<feature type="transmembrane region" description="Helical" evidence="2">
    <location>
        <begin position="497"/>
        <end position="515"/>
    </location>
</feature>
<feature type="transmembrane region" description="Helical" evidence="2">
    <location>
        <begin position="203"/>
        <end position="224"/>
    </location>
</feature>
<feature type="transmembrane region" description="Helical" evidence="2">
    <location>
        <begin position="548"/>
        <end position="565"/>
    </location>
</feature>
<feature type="transmembrane region" description="Helical" evidence="2">
    <location>
        <begin position="230"/>
        <end position="249"/>
    </location>
</feature>
<reference evidence="4" key="1">
    <citation type="submission" date="2023-12" db="EMBL/GenBank/DDBJ databases">
        <title>Novel species in genus Nocardioides.</title>
        <authorList>
            <person name="Zhou H."/>
        </authorList>
    </citation>
    <scope>NUCLEOTIDE SEQUENCE [LARGE SCALE GENOMIC DNA]</scope>
    <source>
        <strain evidence="4">HM61</strain>
    </source>
</reference>
<dbReference type="NCBIfam" id="NF047321">
    <property type="entry name" value="SCO7613_CTERM"/>
    <property type="match status" value="1"/>
</dbReference>
<feature type="transmembrane region" description="Helical" evidence="2">
    <location>
        <begin position="647"/>
        <end position="665"/>
    </location>
</feature>
<feature type="transmembrane region" description="Helical" evidence="2">
    <location>
        <begin position="426"/>
        <end position="449"/>
    </location>
</feature>
<feature type="transmembrane region" description="Helical" evidence="2">
    <location>
        <begin position="258"/>
        <end position="279"/>
    </location>
</feature>
<feature type="compositionally biased region" description="Pro residues" evidence="1">
    <location>
        <begin position="75"/>
        <end position="92"/>
    </location>
</feature>
<feature type="transmembrane region" description="Helical" evidence="2">
    <location>
        <begin position="571"/>
        <end position="590"/>
    </location>
</feature>
<accession>A0ABZ0ZNP8</accession>
<dbReference type="InterPro" id="IPR058062">
    <property type="entry name" value="SCO7613_C"/>
</dbReference>
<feature type="transmembrane region" description="Helical" evidence="2">
    <location>
        <begin position="368"/>
        <end position="389"/>
    </location>
</feature>
<feature type="transmembrane region" description="Helical" evidence="2">
    <location>
        <begin position="174"/>
        <end position="191"/>
    </location>
</feature>
<evidence type="ECO:0000313" key="3">
    <source>
        <dbReference type="EMBL" id="WQQ25429.1"/>
    </source>
</evidence>
<evidence type="ECO:0000256" key="1">
    <source>
        <dbReference type="SAM" id="MobiDB-lite"/>
    </source>
</evidence>
<feature type="transmembrane region" description="Helical" evidence="2">
    <location>
        <begin position="395"/>
        <end position="414"/>
    </location>
</feature>
<evidence type="ECO:0000256" key="2">
    <source>
        <dbReference type="SAM" id="Phobius"/>
    </source>
</evidence>
<feature type="transmembrane region" description="Helical" evidence="2">
    <location>
        <begin position="622"/>
        <end position="640"/>
    </location>
</feature>
<dbReference type="Proteomes" id="UP001327225">
    <property type="component" value="Chromosome"/>
</dbReference>
<feature type="transmembrane region" description="Helical" evidence="2">
    <location>
        <begin position="144"/>
        <end position="168"/>
    </location>
</feature>
<keyword evidence="4" id="KW-1185">Reference proteome</keyword>
<dbReference type="RefSeq" id="WP_322936817.1">
    <property type="nucleotide sequence ID" value="NZ_CP141059.1"/>
</dbReference>
<organism evidence="3 4">
    <name type="scientific">Nocardioides bizhenqiangii</name>
    <dbReference type="NCBI Taxonomy" id="3095076"/>
    <lineage>
        <taxon>Bacteria</taxon>
        <taxon>Bacillati</taxon>
        <taxon>Actinomycetota</taxon>
        <taxon>Actinomycetes</taxon>
        <taxon>Propionibacteriales</taxon>
        <taxon>Nocardioidaceae</taxon>
        <taxon>Nocardioides</taxon>
    </lineage>
</organism>
<keyword evidence="2" id="KW-0472">Membrane</keyword>
<proteinExistence type="predicted"/>
<feature type="transmembrane region" description="Helical" evidence="2">
    <location>
        <begin position="772"/>
        <end position="791"/>
    </location>
</feature>
<dbReference type="EMBL" id="CP141059">
    <property type="protein sequence ID" value="WQQ25429.1"/>
    <property type="molecule type" value="Genomic_DNA"/>
</dbReference>
<sequence>MDDMRYADPDLCPDCRSDLHSGVSTCPTCALPVRHALAVELFATLTRADTLVAQLRSVAAAATAPAARTATALVPPAPDPTAGPTAAPPRPAAAPAAPAAGPSTPTPPPPPPPPPPAPQQPTGGAAPYPAPAGGGVGVSAIPKILLGLGALCLLVAAIAFLAVSWSILGVGGRTAVLLTLTAAATGGALLLNRFQLRIAGESMSVVALGMLGLDVLGANAAGWFGDSSAGWAVAAGGAVMALGGTGLALPRFGDGPRLVAPQVFVGVGYLVGWGGLLAAMDHELIAGHALVVLGAGVTWLSRTALPVRAWSVGIATSVVWSATALLGVVLAFAEPSLHGVWVDGAGWSLLASAATLLAPGLVLRRRELVVGGASVGALLVTIALIAPSVDESARIAGAVTLAVTAAWVAAYRLLPTTLRLVATAPAAIGSLALLAFDAVAGLVVLARIAEVGSDSSFTVLLDEPNPVTEPLLTVPSALVPVVFLALLLERDGRVGAPWWRIGALVGGVAAVATLASYDVPLAVVVACLGVVAIGSLALGLADSGARQTGFGLVALGISAAGVLLALPSTPIVAVASGIVLGLALIAHFVGRTSELRGFAAVTLAPALAVLVWTTGLANDVDAGRLGIPVLVLLGVLAIARPRLEVEIPAVLVAAVAVPPAIFAATDAGGSLALHLVVAGALLSASALIHESRRDLVWAAVPVFALASWVWFGDKGVTDPEPYTLPIAAALTLLGLVHLRRHPDAGTELALLPGLLLGTLPSLVWVLGDPVSLRALILGGACLALTIVGAALRWSAPLIVGSVVGAVVVLREIGPYAGDVPQWVWIGLAGALLTTIGITWERRLLEIRQAVGMLGRLR</sequence>
<feature type="transmembrane region" description="Helical" evidence="2">
    <location>
        <begin position="695"/>
        <end position="711"/>
    </location>
</feature>
<feature type="transmembrane region" description="Helical" evidence="2">
    <location>
        <begin position="597"/>
        <end position="616"/>
    </location>
</feature>
<keyword evidence="2" id="KW-0812">Transmembrane</keyword>
<feature type="region of interest" description="Disordered" evidence="1">
    <location>
        <begin position="71"/>
        <end position="129"/>
    </location>
</feature>
<name>A0ABZ0ZNP8_9ACTN</name>
<gene>
    <name evidence="3" type="ORF">SHK19_15850</name>
</gene>
<feature type="transmembrane region" description="Helical" evidence="2">
    <location>
        <begin position="285"/>
        <end position="305"/>
    </location>
</feature>
<feature type="transmembrane region" description="Helical" evidence="2">
    <location>
        <begin position="822"/>
        <end position="839"/>
    </location>
</feature>
<feature type="transmembrane region" description="Helical" evidence="2">
    <location>
        <begin position="345"/>
        <end position="363"/>
    </location>
</feature>
<keyword evidence="2" id="KW-1133">Transmembrane helix</keyword>